<dbReference type="Pfam" id="PF02591">
    <property type="entry name" value="Zn_ribbon_9"/>
    <property type="match status" value="1"/>
</dbReference>
<keyword evidence="4" id="KW-1185">Reference proteome</keyword>
<evidence type="ECO:0000313" key="3">
    <source>
        <dbReference type="EMBL" id="MBC8530045.1"/>
    </source>
</evidence>
<name>A0A926HNV7_9FIRM</name>
<accession>A0A926HNV7</accession>
<dbReference type="RefSeq" id="WP_249285811.1">
    <property type="nucleotide sequence ID" value="NZ_JACRSO010000006.1"/>
</dbReference>
<evidence type="ECO:0000256" key="1">
    <source>
        <dbReference type="SAM" id="Coils"/>
    </source>
</evidence>
<evidence type="ECO:0000313" key="4">
    <source>
        <dbReference type="Proteomes" id="UP000654279"/>
    </source>
</evidence>
<sequence length="238" mass="27381">MKGLDQLWAYQKVDMEIDKAEHELKVSPERQKLVRTRNFLVEQQNLIKSMTEAMADKQALVEKLLEAHGKLAEQAEEYERIVQDEKDFITKEELEQMRQEEIELLDGLKKCEKELNALGGEMQDQIAKLNDMRVKIAKAKKDYPVLKEKYDQAAAKIVEATRPLVEQRSEMAKTVPEELMARYKAVKKQRPMPVAKLVGDQCGGCFMNIAALVMQRVNEPDTIVVCENCGRILYPVEK</sequence>
<proteinExistence type="predicted"/>
<evidence type="ECO:0000259" key="2">
    <source>
        <dbReference type="Pfam" id="PF02591"/>
    </source>
</evidence>
<keyword evidence="1" id="KW-0175">Coiled coil</keyword>
<dbReference type="Proteomes" id="UP000654279">
    <property type="component" value="Unassembled WGS sequence"/>
</dbReference>
<feature type="domain" description="C4-type zinc ribbon" evidence="2">
    <location>
        <begin position="202"/>
        <end position="233"/>
    </location>
</feature>
<organism evidence="3 4">
    <name type="scientific">Luoshenia tenuis</name>
    <dbReference type="NCBI Taxonomy" id="2763654"/>
    <lineage>
        <taxon>Bacteria</taxon>
        <taxon>Bacillati</taxon>
        <taxon>Bacillota</taxon>
        <taxon>Clostridia</taxon>
        <taxon>Christensenellales</taxon>
        <taxon>Christensenellaceae</taxon>
        <taxon>Luoshenia</taxon>
    </lineage>
</organism>
<dbReference type="InterPro" id="IPR003743">
    <property type="entry name" value="Zf-RING_7"/>
</dbReference>
<feature type="coiled-coil region" evidence="1">
    <location>
        <begin position="47"/>
        <end position="142"/>
    </location>
</feature>
<protein>
    <recommendedName>
        <fullName evidence="2">C4-type zinc ribbon domain-containing protein</fullName>
    </recommendedName>
</protein>
<dbReference type="AlphaFoldDB" id="A0A926HNV7"/>
<comment type="caution">
    <text evidence="3">The sequence shown here is derived from an EMBL/GenBank/DDBJ whole genome shotgun (WGS) entry which is preliminary data.</text>
</comment>
<reference evidence="3" key="1">
    <citation type="submission" date="2020-08" db="EMBL/GenBank/DDBJ databases">
        <title>Genome public.</title>
        <authorList>
            <person name="Liu C."/>
            <person name="Sun Q."/>
        </authorList>
    </citation>
    <scope>NUCLEOTIDE SEQUENCE</scope>
    <source>
        <strain evidence="3">NSJ-44</strain>
    </source>
</reference>
<gene>
    <name evidence="3" type="ORF">H8699_11445</name>
</gene>
<dbReference type="Gene3D" id="1.10.287.1490">
    <property type="match status" value="1"/>
</dbReference>
<dbReference type="EMBL" id="JACRSO010000006">
    <property type="protein sequence ID" value="MBC8530045.1"/>
    <property type="molecule type" value="Genomic_DNA"/>
</dbReference>